<dbReference type="AlphaFoldDB" id="A0A9X7UYU3"/>
<keyword evidence="2" id="KW-1185">Reference proteome</keyword>
<reference evidence="1 2" key="1">
    <citation type="submission" date="2019-11" db="EMBL/GenBank/DDBJ databases">
        <title>Venatorbacter sp. nov. a predator of Campylobacter and other Gram-negative bacteria.</title>
        <authorList>
            <person name="Saeedi A."/>
            <person name="Cummings N.J."/>
            <person name="Connerton I.F."/>
            <person name="Connerton P.L."/>
        </authorList>
    </citation>
    <scope>NUCLEOTIDE SEQUENCE [LARGE SCALE GENOMIC DNA]</scope>
    <source>
        <strain evidence="1">XL5</strain>
    </source>
</reference>
<dbReference type="KEGG" id="vcw:GJQ55_07375"/>
<dbReference type="Proteomes" id="UP000596074">
    <property type="component" value="Chromosome"/>
</dbReference>
<proteinExistence type="predicted"/>
<protein>
    <recommendedName>
        <fullName evidence="3">Uracil DNA glycosylase superfamily protein</fullName>
    </recommendedName>
</protein>
<evidence type="ECO:0000313" key="2">
    <source>
        <dbReference type="Proteomes" id="UP000596074"/>
    </source>
</evidence>
<accession>A0A9X7UYU3</accession>
<evidence type="ECO:0000313" key="1">
    <source>
        <dbReference type="EMBL" id="QQD25458.1"/>
    </source>
</evidence>
<dbReference type="EMBL" id="CP046056">
    <property type="protein sequence ID" value="QQD25458.1"/>
    <property type="molecule type" value="Genomic_DNA"/>
</dbReference>
<sequence length="213" mass="24592">MNKKLEDLYSSYLPKLTKFVEKFSGENLHGPLLVKVGGYTQEPLKLMVVGQETYGWEQSLSITDQFNTYEDFNFGSEYKSTPFWNIIRKVEVALGVTPYSIAWSNLNRFDQNVGAPVGEVLNQVAEFDDILRDEIDILNPDVCILFTNHKYDSRLSKMYEGLVFEDVDGLPEKHFARLIHSRLPTVTIRAPHPKTIRMKSWEECFLNYIQSIA</sequence>
<evidence type="ECO:0008006" key="3">
    <source>
        <dbReference type="Google" id="ProtNLM"/>
    </source>
</evidence>
<organism evidence="1 2">
    <name type="scientific">Venatoribacter cucullus</name>
    <dbReference type="NCBI Taxonomy" id="2661630"/>
    <lineage>
        <taxon>Bacteria</taxon>
        <taxon>Pseudomonadati</taxon>
        <taxon>Pseudomonadota</taxon>
        <taxon>Gammaproteobacteria</taxon>
        <taxon>Oceanospirillales</taxon>
        <taxon>Oceanospirillaceae</taxon>
        <taxon>Venatoribacter</taxon>
    </lineage>
</organism>
<gene>
    <name evidence="1" type="ORF">GJQ55_07375</name>
</gene>
<name>A0A9X7UYU3_9GAMM</name>